<dbReference type="InterPro" id="IPR024535">
    <property type="entry name" value="RHGA/B-epi-like_pectate_lyase"/>
</dbReference>
<dbReference type="RefSeq" id="WP_344738393.1">
    <property type="nucleotide sequence ID" value="NZ_BAAAYU010000005.1"/>
</dbReference>
<dbReference type="Pfam" id="PF12708">
    <property type="entry name" value="Pect-lyase_RHGA_epim"/>
    <property type="match status" value="1"/>
</dbReference>
<accession>A0ABP7APT4</accession>
<keyword evidence="3" id="KW-1185">Reference proteome</keyword>
<dbReference type="InterPro" id="IPR006311">
    <property type="entry name" value="TAT_signal"/>
</dbReference>
<dbReference type="PROSITE" id="PS51318">
    <property type="entry name" value="TAT"/>
    <property type="match status" value="1"/>
</dbReference>
<organism evidence="2 3">
    <name type="scientific">Microbacterium awajiense</name>
    <dbReference type="NCBI Taxonomy" id="415214"/>
    <lineage>
        <taxon>Bacteria</taxon>
        <taxon>Bacillati</taxon>
        <taxon>Actinomycetota</taxon>
        <taxon>Actinomycetes</taxon>
        <taxon>Micrococcales</taxon>
        <taxon>Microbacteriaceae</taxon>
        <taxon>Microbacterium</taxon>
    </lineage>
</organism>
<dbReference type="InterPro" id="IPR012334">
    <property type="entry name" value="Pectin_lyas_fold"/>
</dbReference>
<sequence>MTKDTPSIPAGVGISRRGILALGGGLAGAAALAALDPRQARAAMTPAAASFVNTGARAAATASHYPAAAFMHVNPGAKFIDITKVEESLGAPAGTNAVAGDPSVDCAVAFNYILDWYAAKLRALPDVRDAQNRVDLSYAIYVPEGTFHVHSTIQYSGPVITIPNSAVLSAWIHMRILGAHRDRSVIRLVDGATGFGAGEQRAVIDYSQAATFDNWSAQNILRDVTVHTGSGNPGAIAVDFFGANNAAIDRVAIVSGDGQGVAGLQFPIGITSGYYSDILVDGFDYGIEMREYHFISPTMEHITVRNQRVAGVLVGDCLPTLRDLVSENSVPAVQIVGAGAHVVLIDSALRGGSATTPAIDFQTGHLFARNVESQGYRSTIEQGSTTLVRGAVDEYVSGPVFRFDEHGESRSMGLKIEEIPDAPWPAHRDWANVDDYGAAGAEGTDDTAAIQAALNSGRTVVYFPKQAYWVSGTLQVPPQVERIEGTFSSILSTSGEPIFRVASGGRGKPLTIIDLHRSGGPNSAVDGTAVPLVDHAMPRTLSLRNIRTGGALGGQLYRGRAQGRGGDLFFTNTNGHKAPTGELRNQKVWMRWENTEAKDVANHPIGAGAEVWVLGYKVEGGTQNFTVAPGAKLEVLGGVCNSYAPTSFGSGAEDVAFIGTGGEMTLVLASNGQDAPHPEPANAPQFHTVLRDTDGTTTKEIMWDELPERTGRRHQWVIPLYVHRTA</sequence>
<dbReference type="EMBL" id="BAAAYU010000005">
    <property type="protein sequence ID" value="GAA3637825.1"/>
    <property type="molecule type" value="Genomic_DNA"/>
</dbReference>
<dbReference type="InterPro" id="IPR011050">
    <property type="entry name" value="Pectin_lyase_fold/virulence"/>
</dbReference>
<comment type="caution">
    <text evidence="2">The sequence shown here is derived from an EMBL/GenBank/DDBJ whole genome shotgun (WGS) entry which is preliminary data.</text>
</comment>
<gene>
    <name evidence="2" type="ORF">GCM10022200_21500</name>
</gene>
<proteinExistence type="predicted"/>
<protein>
    <recommendedName>
        <fullName evidence="1">Rhamnogalacturonase A/B/Epimerase-like pectate lyase domain-containing protein</fullName>
    </recommendedName>
</protein>
<evidence type="ECO:0000313" key="3">
    <source>
        <dbReference type="Proteomes" id="UP001501697"/>
    </source>
</evidence>
<reference evidence="3" key="1">
    <citation type="journal article" date="2019" name="Int. J. Syst. Evol. Microbiol.">
        <title>The Global Catalogue of Microorganisms (GCM) 10K type strain sequencing project: providing services to taxonomists for standard genome sequencing and annotation.</title>
        <authorList>
            <consortium name="The Broad Institute Genomics Platform"/>
            <consortium name="The Broad Institute Genome Sequencing Center for Infectious Disease"/>
            <person name="Wu L."/>
            <person name="Ma J."/>
        </authorList>
    </citation>
    <scope>NUCLEOTIDE SEQUENCE [LARGE SCALE GENOMIC DNA]</scope>
    <source>
        <strain evidence="3">JCM 16544</strain>
    </source>
</reference>
<evidence type="ECO:0000259" key="1">
    <source>
        <dbReference type="Pfam" id="PF12708"/>
    </source>
</evidence>
<evidence type="ECO:0000313" key="2">
    <source>
        <dbReference type="EMBL" id="GAA3637825.1"/>
    </source>
</evidence>
<feature type="domain" description="Rhamnogalacturonase A/B/Epimerase-like pectate lyase" evidence="1">
    <location>
        <begin position="430"/>
        <end position="475"/>
    </location>
</feature>
<dbReference type="Proteomes" id="UP001501697">
    <property type="component" value="Unassembled WGS sequence"/>
</dbReference>
<name>A0ABP7APT4_9MICO</name>
<dbReference type="SUPFAM" id="SSF51126">
    <property type="entry name" value="Pectin lyase-like"/>
    <property type="match status" value="2"/>
</dbReference>
<dbReference type="Gene3D" id="2.160.20.10">
    <property type="entry name" value="Single-stranded right-handed beta-helix, Pectin lyase-like"/>
    <property type="match status" value="2"/>
</dbReference>